<dbReference type="Proteomes" id="UP001234989">
    <property type="component" value="Chromosome 1"/>
</dbReference>
<keyword evidence="2" id="KW-1185">Reference proteome</keyword>
<reference evidence="1" key="1">
    <citation type="submission" date="2023-08" db="EMBL/GenBank/DDBJ databases">
        <title>A de novo genome assembly of Solanum verrucosum Schlechtendal, a Mexican diploid species geographically isolated from the other diploid A-genome species in potato relatives.</title>
        <authorList>
            <person name="Hosaka K."/>
        </authorList>
    </citation>
    <scope>NUCLEOTIDE SEQUENCE</scope>
    <source>
        <tissue evidence="1">Young leaves</tissue>
    </source>
</reference>
<dbReference type="AlphaFoldDB" id="A0AAF0T8I3"/>
<dbReference type="EMBL" id="CP133612">
    <property type="protein sequence ID" value="WMV09156.1"/>
    <property type="molecule type" value="Genomic_DNA"/>
</dbReference>
<gene>
    <name evidence="1" type="ORF">MTR67_002541</name>
</gene>
<name>A0AAF0T8I3_SOLVR</name>
<accession>A0AAF0T8I3</accession>
<protein>
    <submittedName>
        <fullName evidence="1">Uncharacterized protein</fullName>
    </submittedName>
</protein>
<proteinExistence type="predicted"/>
<sequence length="100" mass="11196">MIVMFSCNIYFLLHFVARSSRNATNRAKLKMLHHIGSKPIREIIYQKGGQDGNPPDLTTIIFETPKATVALADFRLIQTVVFSGSHSFLVVENPSMASRC</sequence>
<organism evidence="1 2">
    <name type="scientific">Solanum verrucosum</name>
    <dbReference type="NCBI Taxonomy" id="315347"/>
    <lineage>
        <taxon>Eukaryota</taxon>
        <taxon>Viridiplantae</taxon>
        <taxon>Streptophyta</taxon>
        <taxon>Embryophyta</taxon>
        <taxon>Tracheophyta</taxon>
        <taxon>Spermatophyta</taxon>
        <taxon>Magnoliopsida</taxon>
        <taxon>eudicotyledons</taxon>
        <taxon>Gunneridae</taxon>
        <taxon>Pentapetalae</taxon>
        <taxon>asterids</taxon>
        <taxon>lamiids</taxon>
        <taxon>Solanales</taxon>
        <taxon>Solanaceae</taxon>
        <taxon>Solanoideae</taxon>
        <taxon>Solaneae</taxon>
        <taxon>Solanum</taxon>
    </lineage>
</organism>
<evidence type="ECO:0000313" key="2">
    <source>
        <dbReference type="Proteomes" id="UP001234989"/>
    </source>
</evidence>
<evidence type="ECO:0000313" key="1">
    <source>
        <dbReference type="EMBL" id="WMV09156.1"/>
    </source>
</evidence>